<dbReference type="EMBL" id="CP062222">
    <property type="protein sequence ID" value="QTC93405.1"/>
    <property type="molecule type" value="Genomic_DNA"/>
</dbReference>
<name>A0A975C7G1_9CAUL</name>
<accession>A0A975C7G1</accession>
<gene>
    <name evidence="1" type="ORF">IFJ75_17680</name>
</gene>
<dbReference type="InterPro" id="IPR010319">
    <property type="entry name" value="Transglutaminase-like_Cys_pept"/>
</dbReference>
<protein>
    <submittedName>
        <fullName evidence="1">Transglutaminase-like cysteine peptidase</fullName>
    </submittedName>
</protein>
<keyword evidence="2" id="KW-1185">Reference proteome</keyword>
<dbReference type="Pfam" id="PF06035">
    <property type="entry name" value="Peptidase_C93"/>
    <property type="match status" value="1"/>
</dbReference>
<dbReference type="Gene3D" id="3.10.620.30">
    <property type="match status" value="1"/>
</dbReference>
<dbReference type="PANTHER" id="PTHR39327">
    <property type="match status" value="1"/>
</dbReference>
<dbReference type="Proteomes" id="UP000663918">
    <property type="component" value="Chromosome"/>
</dbReference>
<dbReference type="AlphaFoldDB" id="A0A975C7G1"/>
<organism evidence="1 2">
    <name type="scientific">Brevundimonas goettingensis</name>
    <dbReference type="NCBI Taxonomy" id="2774190"/>
    <lineage>
        <taxon>Bacteria</taxon>
        <taxon>Pseudomonadati</taxon>
        <taxon>Pseudomonadota</taxon>
        <taxon>Alphaproteobacteria</taxon>
        <taxon>Caulobacterales</taxon>
        <taxon>Caulobacteraceae</taxon>
        <taxon>Brevundimonas</taxon>
    </lineage>
</organism>
<evidence type="ECO:0000313" key="1">
    <source>
        <dbReference type="EMBL" id="QTC93405.1"/>
    </source>
</evidence>
<dbReference type="PANTHER" id="PTHR39327:SF1">
    <property type="entry name" value="BLR5470 PROTEIN"/>
    <property type="match status" value="1"/>
</dbReference>
<reference evidence="1" key="1">
    <citation type="submission" date="2020-09" db="EMBL/GenBank/DDBJ databases">
        <title>Brevundimonas sp. LVF2 isolated from a puddle in Goettingen, Germany.</title>
        <authorList>
            <person name="Friedrich I."/>
            <person name="Klassen A."/>
            <person name="Hannes N."/>
            <person name="Schneider D."/>
            <person name="Hertel R."/>
            <person name="Daniel R."/>
        </authorList>
    </citation>
    <scope>NUCLEOTIDE SEQUENCE</scope>
    <source>
        <strain evidence="1">LVF2</strain>
    </source>
</reference>
<evidence type="ECO:0000313" key="2">
    <source>
        <dbReference type="Proteomes" id="UP000663918"/>
    </source>
</evidence>
<proteinExistence type="predicted"/>
<sequence>MTEDAWRQVNTVNARANTRIAYTPDQTQYARPDYWSEAPAADAARGDCEDYVLTKRRELIASGVTPDALSVAIVRTPRGETHSVLIVATHDGDYVLDNINPRIVRWDQTGYRWVSRQAPGAVFDWVAVDAAG</sequence>
<dbReference type="KEGG" id="bgoe:IFJ75_17680"/>